<evidence type="ECO:0000256" key="1">
    <source>
        <dbReference type="SAM" id="MobiDB-lite"/>
    </source>
</evidence>
<keyword evidence="3" id="KW-1185">Reference proteome</keyword>
<dbReference type="EMBL" id="JBHSKX010000002">
    <property type="protein sequence ID" value="MFC5367562.1"/>
    <property type="molecule type" value="Genomic_DNA"/>
</dbReference>
<accession>A0ABD5RC37</accession>
<proteinExistence type="predicted"/>
<name>A0ABD5RC37_9EURY</name>
<feature type="compositionally biased region" description="Low complexity" evidence="1">
    <location>
        <begin position="450"/>
        <end position="470"/>
    </location>
</feature>
<gene>
    <name evidence="2" type="ORF">ACFPJ5_11505</name>
</gene>
<evidence type="ECO:0000313" key="2">
    <source>
        <dbReference type="EMBL" id="MFC5367562.1"/>
    </source>
</evidence>
<protein>
    <submittedName>
        <fullName evidence="2">LVIVD repeat-containing protein</fullName>
    </submittedName>
</protein>
<dbReference type="RefSeq" id="WP_227229811.1">
    <property type="nucleotide sequence ID" value="NZ_JAJCVJ010000002.1"/>
</dbReference>
<sequence length="493" mass="52124">MRRRAALRAGVVGLATLGGLSGVGHLTSDRSGTAEAHPGPYRPYDSLAIPGAREAVVSPDGDTAYLATNSGYATVDVSAPDRLELLADVRSPLADREDGPLRMIHDVKLDPDGDRLLVVGPANPLPEAVSGALLVDVSDPANPTELGFSETDFPVHNCDLVGDYAYLTANTGERNPLVVVDVAADPPTEVARWSLAGYDVGWDLVPSGLRPIHDVVVRDDRAYLAHWDAGTWVLDVSDPTAPTYVTHFGERDQSALRDVPDASVRRQATEPPGNAHYVAPNEDGTLVGVGRESWAYDAQSDGGPSGIDLWDLSDPSDPVRRSTIDPPQTPDATFGGVWTTAHNFELRGDVLYSAWYQGGVKRHDVSDPGAPVELTWWRDPERTRFWTARPTVQGEAFVASSMGVGEAGEPGLWTFPDHAGQQADPPGILGDSGPAPITASPTENVASESGDGNTSNSAGTGTTTETTAPGFGVGAGALGVGLGAWWLRRHRSR</sequence>
<dbReference type="AlphaFoldDB" id="A0ABD5RC37"/>
<dbReference type="InterPro" id="IPR013211">
    <property type="entry name" value="LVIVD"/>
</dbReference>
<feature type="region of interest" description="Disordered" evidence="1">
    <location>
        <begin position="417"/>
        <end position="474"/>
    </location>
</feature>
<organism evidence="2 3">
    <name type="scientific">Salinirubrum litoreum</name>
    <dbReference type="NCBI Taxonomy" id="1126234"/>
    <lineage>
        <taxon>Archaea</taxon>
        <taxon>Methanobacteriati</taxon>
        <taxon>Methanobacteriota</taxon>
        <taxon>Stenosarchaea group</taxon>
        <taxon>Halobacteria</taxon>
        <taxon>Halobacteriales</taxon>
        <taxon>Haloferacaceae</taxon>
        <taxon>Salinirubrum</taxon>
    </lineage>
</organism>
<dbReference type="SUPFAM" id="SSF69322">
    <property type="entry name" value="Tricorn protease domain 2"/>
    <property type="match status" value="1"/>
</dbReference>
<dbReference type="Proteomes" id="UP001596201">
    <property type="component" value="Unassembled WGS sequence"/>
</dbReference>
<dbReference type="Pfam" id="PF08309">
    <property type="entry name" value="LVIVD"/>
    <property type="match status" value="2"/>
</dbReference>
<evidence type="ECO:0000313" key="3">
    <source>
        <dbReference type="Proteomes" id="UP001596201"/>
    </source>
</evidence>
<reference evidence="2 3" key="1">
    <citation type="journal article" date="2019" name="Int. J. Syst. Evol. Microbiol.">
        <title>The Global Catalogue of Microorganisms (GCM) 10K type strain sequencing project: providing services to taxonomists for standard genome sequencing and annotation.</title>
        <authorList>
            <consortium name="The Broad Institute Genomics Platform"/>
            <consortium name="The Broad Institute Genome Sequencing Center for Infectious Disease"/>
            <person name="Wu L."/>
            <person name="Ma J."/>
        </authorList>
    </citation>
    <scope>NUCLEOTIDE SEQUENCE [LARGE SCALE GENOMIC DNA]</scope>
    <source>
        <strain evidence="2 3">CGMCC 1.12237</strain>
    </source>
</reference>
<comment type="caution">
    <text evidence="2">The sequence shown here is derived from an EMBL/GenBank/DDBJ whole genome shotgun (WGS) entry which is preliminary data.</text>
</comment>